<organism evidence="2 3">
    <name type="scientific">Anaeromicropila populeti</name>
    <dbReference type="NCBI Taxonomy" id="37658"/>
    <lineage>
        <taxon>Bacteria</taxon>
        <taxon>Bacillati</taxon>
        <taxon>Bacillota</taxon>
        <taxon>Clostridia</taxon>
        <taxon>Lachnospirales</taxon>
        <taxon>Lachnospiraceae</taxon>
        <taxon>Anaeromicropila</taxon>
    </lineage>
</organism>
<gene>
    <name evidence="2" type="ORF">SAMN05661086_01967</name>
</gene>
<keyword evidence="2" id="KW-0808">Transferase</keyword>
<dbReference type="PIRSF" id="PIRSF018637">
    <property type="entry name" value="TrmK"/>
    <property type="match status" value="1"/>
</dbReference>
<dbReference type="InterPro" id="IPR006901">
    <property type="entry name" value="TrmK"/>
</dbReference>
<accession>A0A1I6JSS8</accession>
<dbReference type="Pfam" id="PF04816">
    <property type="entry name" value="TrmK"/>
    <property type="match status" value="1"/>
</dbReference>
<dbReference type="InterPro" id="IPR029063">
    <property type="entry name" value="SAM-dependent_MTases_sf"/>
</dbReference>
<dbReference type="Gene3D" id="3.40.50.150">
    <property type="entry name" value="Vaccinia Virus protein VP39"/>
    <property type="match status" value="1"/>
</dbReference>
<dbReference type="Proteomes" id="UP000199659">
    <property type="component" value="Unassembled WGS sequence"/>
</dbReference>
<feature type="coiled-coil region" evidence="1">
    <location>
        <begin position="183"/>
        <end position="210"/>
    </location>
</feature>
<dbReference type="CDD" id="cd02440">
    <property type="entry name" value="AdoMet_MTases"/>
    <property type="match status" value="1"/>
</dbReference>
<keyword evidence="3" id="KW-1185">Reference proteome</keyword>
<dbReference type="PANTHER" id="PTHR38451:SF1">
    <property type="entry name" value="TRNA (ADENINE(22)-N(1))-METHYLTRANSFERASE"/>
    <property type="match status" value="1"/>
</dbReference>
<dbReference type="RefSeq" id="WP_092560503.1">
    <property type="nucleotide sequence ID" value="NZ_FOYZ01000006.1"/>
</dbReference>
<keyword evidence="2" id="KW-0489">Methyltransferase</keyword>
<dbReference type="GO" id="GO:0160105">
    <property type="term" value="F:tRNA (adenine(22)-N1)-methyltransferase activity"/>
    <property type="evidence" value="ECO:0007669"/>
    <property type="project" value="InterPro"/>
</dbReference>
<keyword evidence="1" id="KW-0175">Coiled coil</keyword>
<dbReference type="SUPFAM" id="SSF53335">
    <property type="entry name" value="S-adenosyl-L-methionine-dependent methyltransferases"/>
    <property type="match status" value="1"/>
</dbReference>
<evidence type="ECO:0000313" key="2">
    <source>
        <dbReference type="EMBL" id="SFR82029.1"/>
    </source>
</evidence>
<sequence length="241" mass="27502">MQLSKRLGAVAGEVMADSCVADIGCDHAYVAIYLAQNSIVKHMIAMDVRKGPLEKAKTNIDEYGLSDQIEVRLSDGAKELKAGEVDTIVIAGMGGALITKILEESIQVLDQVTSLVLQPQTEVPAVRRFLHKNHFMIEKEIMLIEDEKYYTVLSAKPGEQNRFNLVEYEFGKYLLEKKDAVLWEFLKNQIDKYEDILDKLMKNSKNIIRQEEIKETCRLLRLGLLYYEEDSKGEDNCDRNH</sequence>
<protein>
    <submittedName>
        <fullName evidence="2">tRNA (Adenine22-N1)-methyltransferase</fullName>
    </submittedName>
</protein>
<reference evidence="2 3" key="1">
    <citation type="submission" date="2016-10" db="EMBL/GenBank/DDBJ databases">
        <authorList>
            <person name="de Groot N.N."/>
        </authorList>
    </citation>
    <scope>NUCLEOTIDE SEQUENCE [LARGE SCALE GENOMIC DNA]</scope>
    <source>
        <strain evidence="2 3">743A</strain>
    </source>
</reference>
<dbReference type="PANTHER" id="PTHR38451">
    <property type="entry name" value="TRNA (ADENINE(22)-N(1))-METHYLTRANSFERASE"/>
    <property type="match status" value="1"/>
</dbReference>
<dbReference type="GO" id="GO:0032259">
    <property type="term" value="P:methylation"/>
    <property type="evidence" value="ECO:0007669"/>
    <property type="project" value="UniProtKB-KW"/>
</dbReference>
<dbReference type="STRING" id="37658.SAMN05661086_01967"/>
<evidence type="ECO:0000256" key="1">
    <source>
        <dbReference type="SAM" id="Coils"/>
    </source>
</evidence>
<dbReference type="EMBL" id="FOYZ01000006">
    <property type="protein sequence ID" value="SFR82029.1"/>
    <property type="molecule type" value="Genomic_DNA"/>
</dbReference>
<dbReference type="OrthoDB" id="5881184at2"/>
<proteinExistence type="predicted"/>
<evidence type="ECO:0000313" key="3">
    <source>
        <dbReference type="Proteomes" id="UP000199659"/>
    </source>
</evidence>
<name>A0A1I6JSS8_9FIRM</name>
<dbReference type="AlphaFoldDB" id="A0A1I6JSS8"/>